<dbReference type="VEuPathDB" id="VectorBase:LLONM1_009324"/>
<comment type="subcellular location">
    <subcellularLocation>
        <location evidence="1">Secreted</location>
        <location evidence="1">Extracellular space</location>
    </subcellularLocation>
</comment>
<keyword evidence="9" id="KW-0732">Signal</keyword>
<keyword evidence="13" id="KW-1185">Reference proteome</keyword>
<dbReference type="CDD" id="cd00190">
    <property type="entry name" value="Tryp_SPc"/>
    <property type="match status" value="1"/>
</dbReference>
<dbReference type="InterPro" id="IPR018114">
    <property type="entry name" value="TRYPSIN_HIS"/>
</dbReference>
<feature type="chain" id="PRO_5044555636" evidence="9">
    <location>
        <begin position="21"/>
        <end position="433"/>
    </location>
</feature>
<keyword evidence="2 8" id="KW-0645">Protease</keyword>
<evidence type="ECO:0000256" key="2">
    <source>
        <dbReference type="ARBA" id="ARBA00022670"/>
    </source>
</evidence>
<evidence type="ECO:0000256" key="8">
    <source>
        <dbReference type="RuleBase" id="RU363034"/>
    </source>
</evidence>
<dbReference type="PROSITE" id="PS00135">
    <property type="entry name" value="TRYPSIN_SER"/>
    <property type="match status" value="2"/>
</dbReference>
<evidence type="ECO:0000256" key="7">
    <source>
        <dbReference type="ARBA" id="ARBA00024195"/>
    </source>
</evidence>
<name>A0A1B0GIA3_LUTLO</name>
<feature type="domain" description="Peptidase S1" evidence="10">
    <location>
        <begin position="36"/>
        <end position="429"/>
    </location>
</feature>
<dbReference type="VEuPathDB" id="VectorBase:LLOJ004320"/>
<dbReference type="Proteomes" id="UP000092461">
    <property type="component" value="Unassembled WGS sequence"/>
</dbReference>
<reference evidence="13" key="1">
    <citation type="submission" date="2012-05" db="EMBL/GenBank/DDBJ databases">
        <title>Whole Genome Assembly of Lutzomyia longipalpis.</title>
        <authorList>
            <person name="Richards S."/>
            <person name="Qu C."/>
            <person name="Dillon R."/>
            <person name="Worley K."/>
            <person name="Scherer S."/>
            <person name="Batterton M."/>
            <person name="Taylor A."/>
            <person name="Hawes A."/>
            <person name="Hernandez B."/>
            <person name="Kovar C."/>
            <person name="Mandapat C."/>
            <person name="Pham C."/>
            <person name="Qu C."/>
            <person name="Jing C."/>
            <person name="Bess C."/>
            <person name="Bandaranaike D."/>
            <person name="Ngo D."/>
            <person name="Ongeri F."/>
            <person name="Arias F."/>
            <person name="Lara F."/>
            <person name="Weissenberger G."/>
            <person name="Kamau G."/>
            <person name="Han H."/>
            <person name="Shen H."/>
            <person name="Dinh H."/>
            <person name="Khalil I."/>
            <person name="Jones J."/>
            <person name="Shafer J."/>
            <person name="Jayaseelan J."/>
            <person name="Quiroz J."/>
            <person name="Blankenburg K."/>
            <person name="Nguyen L."/>
            <person name="Jackson L."/>
            <person name="Francisco L."/>
            <person name="Tang L.-Y."/>
            <person name="Pu L.-L."/>
            <person name="Perales L."/>
            <person name="Lorensuhewa L."/>
            <person name="Munidasa M."/>
            <person name="Coyle M."/>
            <person name="Taylor M."/>
            <person name="Puazo M."/>
            <person name="Firestine M."/>
            <person name="Scheel M."/>
            <person name="Javaid M."/>
            <person name="Wang M."/>
            <person name="Li M."/>
            <person name="Tabassum N."/>
            <person name="Saada N."/>
            <person name="Osuji N."/>
            <person name="Aqrawi P."/>
            <person name="Fu Q."/>
            <person name="Thornton R."/>
            <person name="Raj R."/>
            <person name="Goodspeed R."/>
            <person name="Mata R."/>
            <person name="Najjar R."/>
            <person name="Gubbala S."/>
            <person name="Lee S."/>
            <person name="Denson S."/>
            <person name="Patil S."/>
            <person name="Macmil S."/>
            <person name="Qi S."/>
            <person name="Matskevitch T."/>
            <person name="Palculict T."/>
            <person name="Mathew T."/>
            <person name="Vee V."/>
            <person name="Velamala V."/>
            <person name="Korchina V."/>
            <person name="Cai W."/>
            <person name="Liu W."/>
            <person name="Dai W."/>
            <person name="Zou X."/>
            <person name="Zhu Y."/>
            <person name="Zhang Y."/>
            <person name="Wu Y.-Q."/>
            <person name="Xin Y."/>
            <person name="Nazarath L."/>
            <person name="Kovar C."/>
            <person name="Han Y."/>
            <person name="Muzny D."/>
            <person name="Gibbs R."/>
        </authorList>
    </citation>
    <scope>NUCLEOTIDE SEQUENCE [LARGE SCALE GENOMIC DNA]</scope>
    <source>
        <strain evidence="13">Jacobina</strain>
    </source>
</reference>
<dbReference type="FunFam" id="2.40.10.10:FF:000036">
    <property type="entry name" value="Trypsin beta"/>
    <property type="match status" value="2"/>
</dbReference>
<dbReference type="EMBL" id="AJWK01013612">
    <property type="status" value="NOT_ANNOTATED_CDS"/>
    <property type="molecule type" value="Genomic_DNA"/>
</dbReference>
<dbReference type="Pfam" id="PF00089">
    <property type="entry name" value="Trypsin"/>
    <property type="match status" value="2"/>
</dbReference>
<dbReference type="GO" id="GO:0004252">
    <property type="term" value="F:serine-type endopeptidase activity"/>
    <property type="evidence" value="ECO:0007669"/>
    <property type="project" value="InterPro"/>
</dbReference>
<dbReference type="Gene3D" id="2.40.10.10">
    <property type="entry name" value="Trypsin-like serine proteases"/>
    <property type="match status" value="3"/>
</dbReference>
<keyword evidence="6" id="KW-0325">Glycoprotein</keyword>
<comment type="similarity">
    <text evidence="7">Belongs to the peptidase S1 family. CLIP subfamily.</text>
</comment>
<evidence type="ECO:0000313" key="13">
    <source>
        <dbReference type="Proteomes" id="UP000092461"/>
    </source>
</evidence>
<dbReference type="InterPro" id="IPR001314">
    <property type="entry name" value="Peptidase_S1A"/>
</dbReference>
<evidence type="ECO:0000313" key="11">
    <source>
        <dbReference type="EMBL" id="MBC1178290.1"/>
    </source>
</evidence>
<reference evidence="11" key="2">
    <citation type="journal article" date="2020" name="BMC">
        <title>Leishmania infection induces a limited differential gene expression in the sand fly midgut.</title>
        <authorList>
            <person name="Coutinho-Abreu I.V."/>
            <person name="Serafim T.D."/>
            <person name="Meneses C."/>
            <person name="Kamhawi S."/>
            <person name="Oliveira F."/>
            <person name="Valenzuela J.G."/>
        </authorList>
    </citation>
    <scope>NUCLEOTIDE SEQUENCE</scope>
    <source>
        <strain evidence="11">Jacobina</strain>
        <tissue evidence="11">Midgut</tissue>
    </source>
</reference>
<dbReference type="PROSITE" id="PS00134">
    <property type="entry name" value="TRYPSIN_HIS"/>
    <property type="match status" value="1"/>
</dbReference>
<dbReference type="PANTHER" id="PTHR24256">
    <property type="entry name" value="TRYPTASE-RELATED"/>
    <property type="match status" value="1"/>
</dbReference>
<evidence type="ECO:0000313" key="12">
    <source>
        <dbReference type="EnsemblMetazoa" id="LLOJ004320-PA"/>
    </source>
</evidence>
<organism evidence="12 13">
    <name type="scientific">Lutzomyia longipalpis</name>
    <name type="common">Sand fly</name>
    <dbReference type="NCBI Taxonomy" id="7200"/>
    <lineage>
        <taxon>Eukaryota</taxon>
        <taxon>Metazoa</taxon>
        <taxon>Ecdysozoa</taxon>
        <taxon>Arthropoda</taxon>
        <taxon>Hexapoda</taxon>
        <taxon>Insecta</taxon>
        <taxon>Pterygota</taxon>
        <taxon>Neoptera</taxon>
        <taxon>Endopterygota</taxon>
        <taxon>Diptera</taxon>
        <taxon>Nematocera</taxon>
        <taxon>Psychodoidea</taxon>
        <taxon>Psychodidae</taxon>
        <taxon>Lutzomyia</taxon>
        <taxon>Lutzomyia</taxon>
    </lineage>
</organism>
<feature type="signal peptide" evidence="9">
    <location>
        <begin position="1"/>
        <end position="20"/>
    </location>
</feature>
<keyword evidence="3 8" id="KW-0378">Hydrolase</keyword>
<dbReference type="SMART" id="SM00020">
    <property type="entry name" value="Tryp_SPc"/>
    <property type="match status" value="2"/>
</dbReference>
<dbReference type="InterPro" id="IPR001254">
    <property type="entry name" value="Trypsin_dom"/>
</dbReference>
<evidence type="ECO:0000256" key="5">
    <source>
        <dbReference type="ARBA" id="ARBA00023157"/>
    </source>
</evidence>
<dbReference type="SUPFAM" id="SSF50494">
    <property type="entry name" value="Trypsin-like serine proteases"/>
    <property type="match status" value="2"/>
</dbReference>
<dbReference type="AlphaFoldDB" id="A0A1B0GIA3"/>
<dbReference type="EMBL" id="GITU01009587">
    <property type="protein sequence ID" value="MBC1178290.1"/>
    <property type="molecule type" value="Transcribed_RNA"/>
</dbReference>
<protein>
    <submittedName>
        <fullName evidence="11">Putative trypsin-like serine protease</fullName>
    </submittedName>
</protein>
<dbReference type="InterPro" id="IPR033116">
    <property type="entry name" value="TRYPSIN_SER"/>
</dbReference>
<dbReference type="InterPro" id="IPR043504">
    <property type="entry name" value="Peptidase_S1_PA_chymotrypsin"/>
</dbReference>
<keyword evidence="5" id="KW-1015">Disulfide bond</keyword>
<reference evidence="12" key="3">
    <citation type="submission" date="2020-05" db="UniProtKB">
        <authorList>
            <consortium name="EnsemblMetazoa"/>
        </authorList>
    </citation>
    <scope>IDENTIFICATION</scope>
    <source>
        <strain evidence="12">Jacobina</strain>
    </source>
</reference>
<dbReference type="InterPro" id="IPR051487">
    <property type="entry name" value="Ser/Thr_Proteases_Immune/Dev"/>
</dbReference>
<dbReference type="PRINTS" id="PR00722">
    <property type="entry name" value="CHYMOTRYPSIN"/>
</dbReference>
<dbReference type="PROSITE" id="PS50240">
    <property type="entry name" value="TRYPSIN_DOM"/>
    <property type="match status" value="1"/>
</dbReference>
<dbReference type="GO" id="GO:0006508">
    <property type="term" value="P:proteolysis"/>
    <property type="evidence" value="ECO:0007669"/>
    <property type="project" value="UniProtKB-KW"/>
</dbReference>
<evidence type="ECO:0000256" key="4">
    <source>
        <dbReference type="ARBA" id="ARBA00022825"/>
    </source>
</evidence>
<evidence type="ECO:0000256" key="3">
    <source>
        <dbReference type="ARBA" id="ARBA00022801"/>
    </source>
</evidence>
<dbReference type="FunFam" id="2.40.10.10:FF:000068">
    <property type="entry name" value="transmembrane protease serine 2"/>
    <property type="match status" value="1"/>
</dbReference>
<accession>A0A1B0GIA3</accession>
<keyword evidence="4 8" id="KW-0720">Serine protease</keyword>
<evidence type="ECO:0000256" key="6">
    <source>
        <dbReference type="ARBA" id="ARBA00023180"/>
    </source>
</evidence>
<dbReference type="EnsemblMetazoa" id="LLOJ004320-RA">
    <property type="protein sequence ID" value="LLOJ004320-PA"/>
    <property type="gene ID" value="LLOJ004320"/>
</dbReference>
<proteinExistence type="inferred from homology"/>
<evidence type="ECO:0000256" key="1">
    <source>
        <dbReference type="ARBA" id="ARBA00004239"/>
    </source>
</evidence>
<sequence length="433" mass="47335">MRCKVAVVAVIGVLSWGIVGQEISTQDSSTKGEQRIVGGKNAEEPYPYQISLQVFVKGNKVGPFGRDDGYRHNCGGSIINDYYVVTAAHCVEDYSVDRLEILAGTSKLDSGGERYKVDNYLIHPDYEVLNTSDIALIRTTEPFNFSNPNIGTIDYNDEYIGGGVECVLTGWGYTTPIRIGNPPNDLQEVYVPTITNEQCREEGMSVNPTEICTKSEKLFTGACGGDSGGPLAIKERNLLVGIVSYAAHCLERYQASRLEILAGTSTLSSGGDRYKVQEFLIHPDYQRLYTSDIALMKTDRPFDFSNENISRVSYSDEYVDGGEEAILTGWGNIFPIRPGAIPNNLQQVNLVTLSHSGCSNFQNVTPTEICTHRLFGGACGGDSGGPLVRKKDKTLIGVVSYGLRVCGTGYPDVFTRTSPFKQWIDENSSVTAD</sequence>
<dbReference type="GO" id="GO:0005576">
    <property type="term" value="C:extracellular region"/>
    <property type="evidence" value="ECO:0007669"/>
    <property type="project" value="UniProtKB-SubCell"/>
</dbReference>
<evidence type="ECO:0000259" key="10">
    <source>
        <dbReference type="PROSITE" id="PS50240"/>
    </source>
</evidence>
<evidence type="ECO:0000256" key="9">
    <source>
        <dbReference type="SAM" id="SignalP"/>
    </source>
</evidence>
<dbReference type="InterPro" id="IPR009003">
    <property type="entry name" value="Peptidase_S1_PA"/>
</dbReference>